<feature type="transmembrane region" description="Helical" evidence="11">
    <location>
        <begin position="414"/>
        <end position="439"/>
    </location>
</feature>
<keyword evidence="3" id="KW-0813">Transport</keyword>
<organism evidence="14 15">
    <name type="scientific">Skeletonema marinoi</name>
    <dbReference type="NCBI Taxonomy" id="267567"/>
    <lineage>
        <taxon>Eukaryota</taxon>
        <taxon>Sar</taxon>
        <taxon>Stramenopiles</taxon>
        <taxon>Ochrophyta</taxon>
        <taxon>Bacillariophyta</taxon>
        <taxon>Coscinodiscophyceae</taxon>
        <taxon>Thalassiosirophycidae</taxon>
        <taxon>Thalassiosirales</taxon>
        <taxon>Skeletonemataceae</taxon>
        <taxon>Skeletonema</taxon>
        <taxon>Skeletonema marinoi-dohrnii complex</taxon>
    </lineage>
</organism>
<dbReference type="PROSITE" id="PS50893">
    <property type="entry name" value="ABC_TRANSPORTER_2"/>
    <property type="match status" value="2"/>
</dbReference>
<sequence length="1499" mass="166354">MTTTTNSHDTPTSTPPSPYATNAAATENATAVTSSLPWPEDKEGTSGSDYSGTSPPAILRRWSYSYMNGILKKGASIHRHTKQRQKRRRTLIEERERQLRQNPAAGDVPADDDFVLDEIDDDDESLEGQQQLTHADLFATPICMRAAALQPKFNSIYNAKKTAEEAQATKKKKKRINPNKTLTSTLWTIASPTFVPAGFCQLITVVAQVSIPLFVWRLLRILEENPAQSVFVAAIPYVISIFIMDILNAYGTHRQKYLALRSGVTLRVSLLSAIYERVLQLTPEGRAGLTTGSIANLFAIDVQKLYEVTAEGHLLWSAPLSMILVAIALVVVVGPSMAVGIVSLIFFAPVVQRITNKMMEIRKQRVKVTDKRVEIVNAMLQGIKVTKLNNYEAKYIERMNEIRREELALLRKELYVWSTVMAVQFISPVLASAGAFAAYVLSGNLLTTSDAFTALLLFNALRFPINYASRLVGKVAQARESARRIAIFMRREVRTNSNSGDGVVDNRDRKIDNGSIKCNVEDTEKLSKILVVDEKKEEDCINGFDRINCETSSTSEERNSSYGDSVSPLDRHFSVDKDPLLVVKDGVFRIGNASTSWEDDEKSCGLGSHGCYTVRGVNMSVRPGEILAIVGPVGSGKSTIINAIIGEVSVSPSTTMERRGKVAYASQVAFILNSTVRENILFGSDFDAARYNQVLDACCLREDIKHLSNGDLTEIGERGVTLSGGQKQRVSLARVVYSNPDIALFDDPLSALDAGTARMVFERLFEQSGNNLLANTATVLVTHASHFLNRVDEIMVVVDGSIPFCGNWDKLMEVVEEDPKAKLAIDSIRTAVQEDGSEQENNDGLNHSVLKNTQVDVFKKMMMNENVAEALMTRETREHGLTRIWAWLLWYQQGGGTSFTLGILFLFVFEKLFYFGTEWWIAAWTHGYSQSTYAFGITFPPQSDGIQAQYGYLLVYAILLVLAFICAFARTIWIVRGGIRCSKNLYEEMTHYVLHAPMSFFETTPMGRLLNRFTYDAEILDVTLVWSMSMLLIALSWFLTALVVMLVILPWMIIVMLPVTFFYWLIQIHYRKSGADLHRLDALSRSPLQAMLSEGIEGAATIRTFNKEDNFIRRFHGFADRNTTAQMHFLSAQRWLGIRIELLGAVIVFVASILVISFNGTLALGAGLVALLIRWSSGLTVSLSFLVDNCAEAEGAVTAIERISRMTQTPQEPDFNKKGDSVVDPSWPMEGELEFRDVKMRYRPRLPLALDGLSFRVEAGQHCGVVGRTGAGKSTLATALFRLVEIESGKITVDNVDLSKLGLSDIRGRPNGIAIIPQDPFLFAGTLRECLDPFGISSDEKLLDALASVRMLGTGRGMEYLDSRVEEGGANYSVGERSLLVLARAILAKPKLLLMDEATANIDGETDSFIQKMLRTRFQSTTLLTIAHRLDTIMDYDKIIVMADGKLAEFGSPVELIEENGLFRELVDATGEGASSLIQMARSAAEEKEHERRNSALFD</sequence>
<evidence type="ECO:0000256" key="3">
    <source>
        <dbReference type="ARBA" id="ARBA00022448"/>
    </source>
</evidence>
<dbReference type="SUPFAM" id="SSF90123">
    <property type="entry name" value="ABC transporter transmembrane region"/>
    <property type="match status" value="2"/>
</dbReference>
<dbReference type="FunFam" id="3.40.50.300:FF:000997">
    <property type="entry name" value="Multidrug resistance-associated protein 1"/>
    <property type="match status" value="1"/>
</dbReference>
<evidence type="ECO:0000256" key="6">
    <source>
        <dbReference type="ARBA" id="ARBA00022741"/>
    </source>
</evidence>
<accession>A0AAD8YFD8</accession>
<dbReference type="GO" id="GO:0005524">
    <property type="term" value="F:ATP binding"/>
    <property type="evidence" value="ECO:0007669"/>
    <property type="project" value="UniProtKB-KW"/>
</dbReference>
<dbReference type="FunFam" id="1.20.1560.10:FF:000013">
    <property type="entry name" value="ABC transporter C family member 2"/>
    <property type="match status" value="1"/>
</dbReference>
<dbReference type="PANTHER" id="PTHR24223">
    <property type="entry name" value="ATP-BINDING CASSETTE SUB-FAMILY C"/>
    <property type="match status" value="1"/>
</dbReference>
<feature type="transmembrane region" description="Helical" evidence="11">
    <location>
        <begin position="230"/>
        <end position="250"/>
    </location>
</feature>
<dbReference type="CDD" id="cd18580">
    <property type="entry name" value="ABC_6TM_ABCC_D2"/>
    <property type="match status" value="1"/>
</dbReference>
<dbReference type="SUPFAM" id="SSF52540">
    <property type="entry name" value="P-loop containing nucleoside triphosphate hydrolases"/>
    <property type="match status" value="2"/>
</dbReference>
<dbReference type="PANTHER" id="PTHR24223:SF456">
    <property type="entry name" value="MULTIDRUG RESISTANCE-ASSOCIATED PROTEIN LETHAL(2)03659"/>
    <property type="match status" value="1"/>
</dbReference>
<dbReference type="Pfam" id="PF00005">
    <property type="entry name" value="ABC_tran"/>
    <property type="match status" value="2"/>
</dbReference>
<keyword evidence="5" id="KW-0677">Repeat</keyword>
<reference evidence="14" key="1">
    <citation type="submission" date="2023-06" db="EMBL/GenBank/DDBJ databases">
        <title>Survivors Of The Sea: Transcriptome response of Skeletonema marinoi to long-term dormancy.</title>
        <authorList>
            <person name="Pinder M.I.M."/>
            <person name="Kourtchenko O."/>
            <person name="Robertson E.K."/>
            <person name="Larsson T."/>
            <person name="Maumus F."/>
            <person name="Osuna-Cruz C.M."/>
            <person name="Vancaester E."/>
            <person name="Stenow R."/>
            <person name="Vandepoele K."/>
            <person name="Ploug H."/>
            <person name="Bruchert V."/>
            <person name="Godhe A."/>
            <person name="Topel M."/>
        </authorList>
    </citation>
    <scope>NUCLEOTIDE SEQUENCE</scope>
    <source>
        <strain evidence="14">R05AC</strain>
    </source>
</reference>
<feature type="domain" description="ABC transmembrane type-1" evidence="13">
    <location>
        <begin position="197"/>
        <end position="477"/>
    </location>
</feature>
<evidence type="ECO:0000256" key="8">
    <source>
        <dbReference type="ARBA" id="ARBA00022989"/>
    </source>
</evidence>
<evidence type="ECO:0000259" key="12">
    <source>
        <dbReference type="PROSITE" id="PS50893"/>
    </source>
</evidence>
<evidence type="ECO:0000256" key="7">
    <source>
        <dbReference type="ARBA" id="ARBA00022840"/>
    </source>
</evidence>
<dbReference type="SMART" id="SM00382">
    <property type="entry name" value="AAA"/>
    <property type="match status" value="2"/>
</dbReference>
<dbReference type="InterPro" id="IPR017871">
    <property type="entry name" value="ABC_transporter-like_CS"/>
</dbReference>
<keyword evidence="15" id="KW-1185">Reference proteome</keyword>
<dbReference type="InterPro" id="IPR036640">
    <property type="entry name" value="ABC1_TM_sf"/>
</dbReference>
<feature type="transmembrane region" description="Helical" evidence="11">
    <location>
        <begin position="1045"/>
        <end position="1066"/>
    </location>
</feature>
<dbReference type="InterPro" id="IPR011527">
    <property type="entry name" value="ABC1_TM_dom"/>
</dbReference>
<evidence type="ECO:0000256" key="9">
    <source>
        <dbReference type="ARBA" id="ARBA00023136"/>
    </source>
</evidence>
<dbReference type="GO" id="GO:0016887">
    <property type="term" value="F:ATP hydrolysis activity"/>
    <property type="evidence" value="ECO:0007669"/>
    <property type="project" value="InterPro"/>
</dbReference>
<evidence type="ECO:0000256" key="11">
    <source>
        <dbReference type="SAM" id="Phobius"/>
    </source>
</evidence>
<dbReference type="InterPro" id="IPR044726">
    <property type="entry name" value="ABCC_6TM_D2"/>
</dbReference>
<dbReference type="InterPro" id="IPR050173">
    <property type="entry name" value="ABC_transporter_C-like"/>
</dbReference>
<keyword evidence="4 11" id="KW-0812">Transmembrane</keyword>
<feature type="domain" description="ABC transporter" evidence="12">
    <location>
        <begin position="1233"/>
        <end position="1469"/>
    </location>
</feature>
<evidence type="ECO:0000256" key="4">
    <source>
        <dbReference type="ARBA" id="ARBA00022692"/>
    </source>
</evidence>
<keyword evidence="7" id="KW-0067">ATP-binding</keyword>
<dbReference type="PROSITE" id="PS00211">
    <property type="entry name" value="ABC_TRANSPORTER_1"/>
    <property type="match status" value="2"/>
</dbReference>
<evidence type="ECO:0000259" key="13">
    <source>
        <dbReference type="PROSITE" id="PS50929"/>
    </source>
</evidence>
<dbReference type="Proteomes" id="UP001224775">
    <property type="component" value="Unassembled WGS sequence"/>
</dbReference>
<dbReference type="InterPro" id="IPR027417">
    <property type="entry name" value="P-loop_NTPase"/>
</dbReference>
<evidence type="ECO:0000256" key="2">
    <source>
        <dbReference type="ARBA" id="ARBA00009726"/>
    </source>
</evidence>
<dbReference type="EMBL" id="JATAAI010000005">
    <property type="protein sequence ID" value="KAK1745506.1"/>
    <property type="molecule type" value="Genomic_DNA"/>
</dbReference>
<dbReference type="CDD" id="cd18579">
    <property type="entry name" value="ABC_6TM_ABCC_D1"/>
    <property type="match status" value="1"/>
</dbReference>
<evidence type="ECO:0000256" key="10">
    <source>
        <dbReference type="SAM" id="MobiDB-lite"/>
    </source>
</evidence>
<dbReference type="FunFam" id="1.20.1560.10:FF:000082">
    <property type="entry name" value="ABC transporter, multidrug resistance associated protein"/>
    <property type="match status" value="1"/>
</dbReference>
<feature type="transmembrane region" description="Helical" evidence="11">
    <location>
        <begin position="323"/>
        <end position="351"/>
    </location>
</feature>
<dbReference type="Pfam" id="PF00664">
    <property type="entry name" value="ABC_membrane"/>
    <property type="match status" value="2"/>
</dbReference>
<feature type="region of interest" description="Disordered" evidence="10">
    <location>
        <begin position="1"/>
        <end position="54"/>
    </location>
</feature>
<comment type="subcellular location">
    <subcellularLocation>
        <location evidence="1">Membrane</location>
        <topology evidence="1">Multi-pass membrane protein</topology>
    </subcellularLocation>
</comment>
<name>A0AAD8YFD8_9STRA</name>
<dbReference type="CDD" id="cd03244">
    <property type="entry name" value="ABCC_MRP_domain2"/>
    <property type="match status" value="1"/>
</dbReference>
<dbReference type="InterPro" id="IPR003439">
    <property type="entry name" value="ABC_transporter-like_ATP-bd"/>
</dbReference>
<dbReference type="PROSITE" id="PS50929">
    <property type="entry name" value="ABC_TM1F"/>
    <property type="match status" value="2"/>
</dbReference>
<dbReference type="Gene3D" id="1.20.1560.10">
    <property type="entry name" value="ABC transporter type 1, transmembrane domain"/>
    <property type="match status" value="2"/>
</dbReference>
<feature type="domain" description="ABC transmembrane type-1" evidence="13">
    <location>
        <begin position="901"/>
        <end position="1172"/>
    </location>
</feature>
<evidence type="ECO:0000313" key="14">
    <source>
        <dbReference type="EMBL" id="KAK1745506.1"/>
    </source>
</evidence>
<feature type="transmembrane region" description="Helical" evidence="11">
    <location>
        <begin position="950"/>
        <end position="973"/>
    </location>
</feature>
<protein>
    <submittedName>
        <fullName evidence="14">Multidrug resistance-associated protein</fullName>
    </submittedName>
</protein>
<proteinExistence type="inferred from homology"/>
<comment type="caution">
    <text evidence="14">The sequence shown here is derived from an EMBL/GenBank/DDBJ whole genome shotgun (WGS) entry which is preliminary data.</text>
</comment>
<feature type="domain" description="ABC transporter" evidence="12">
    <location>
        <begin position="588"/>
        <end position="824"/>
    </location>
</feature>
<feature type="transmembrane region" description="Helical" evidence="11">
    <location>
        <begin position="1142"/>
        <end position="1175"/>
    </location>
</feature>
<feature type="compositionally biased region" description="Low complexity" evidence="10">
    <location>
        <begin position="19"/>
        <end position="33"/>
    </location>
</feature>
<keyword evidence="6" id="KW-0547">Nucleotide-binding</keyword>
<dbReference type="InterPro" id="IPR003593">
    <property type="entry name" value="AAA+_ATPase"/>
</dbReference>
<feature type="compositionally biased region" description="Low complexity" evidence="10">
    <location>
        <begin position="1"/>
        <end position="12"/>
    </location>
</feature>
<feature type="transmembrane region" description="Helical" evidence="11">
    <location>
        <begin position="884"/>
        <end position="909"/>
    </location>
</feature>
<dbReference type="Gene3D" id="3.40.50.300">
    <property type="entry name" value="P-loop containing nucleotide triphosphate hydrolases"/>
    <property type="match status" value="2"/>
</dbReference>
<keyword evidence="9 11" id="KW-0472">Membrane</keyword>
<feature type="transmembrane region" description="Helical" evidence="11">
    <location>
        <begin position="1019"/>
        <end position="1039"/>
    </location>
</feature>
<feature type="compositionally biased region" description="Polar residues" evidence="10">
    <location>
        <begin position="45"/>
        <end position="54"/>
    </location>
</feature>
<gene>
    <name evidence="14" type="ORF">QTG54_003430</name>
</gene>
<dbReference type="InterPro" id="IPR044746">
    <property type="entry name" value="ABCC_6TM_D1"/>
</dbReference>
<feature type="transmembrane region" description="Helical" evidence="11">
    <location>
        <begin position="194"/>
        <end position="218"/>
    </location>
</feature>
<dbReference type="FunFam" id="3.40.50.300:FF:000838">
    <property type="entry name" value="ABC multidrug transporter (Eurofung)"/>
    <property type="match status" value="1"/>
</dbReference>
<keyword evidence="8 11" id="KW-1133">Transmembrane helix</keyword>
<dbReference type="CDD" id="cd03250">
    <property type="entry name" value="ABCC_MRP_domain1"/>
    <property type="match status" value="1"/>
</dbReference>
<comment type="similarity">
    <text evidence="2">Belongs to the ABC transporter superfamily. ABCC family. Conjugate transporter (TC 3.A.1.208) subfamily.</text>
</comment>
<dbReference type="GO" id="GO:0016020">
    <property type="term" value="C:membrane"/>
    <property type="evidence" value="ECO:0007669"/>
    <property type="project" value="UniProtKB-SubCell"/>
</dbReference>
<evidence type="ECO:0000256" key="5">
    <source>
        <dbReference type="ARBA" id="ARBA00022737"/>
    </source>
</evidence>
<feature type="transmembrane region" description="Helical" evidence="11">
    <location>
        <begin position="451"/>
        <end position="469"/>
    </location>
</feature>
<evidence type="ECO:0000256" key="1">
    <source>
        <dbReference type="ARBA" id="ARBA00004141"/>
    </source>
</evidence>
<dbReference type="GO" id="GO:0140359">
    <property type="term" value="F:ABC-type transporter activity"/>
    <property type="evidence" value="ECO:0007669"/>
    <property type="project" value="InterPro"/>
</dbReference>
<evidence type="ECO:0000313" key="15">
    <source>
        <dbReference type="Proteomes" id="UP001224775"/>
    </source>
</evidence>